<proteinExistence type="predicted"/>
<feature type="transmembrane region" description="Helical" evidence="16">
    <location>
        <begin position="164"/>
        <end position="183"/>
    </location>
</feature>
<evidence type="ECO:0000256" key="13">
    <source>
        <dbReference type="ARBA" id="ARBA00022989"/>
    </source>
</evidence>
<evidence type="ECO:0000313" key="18">
    <source>
        <dbReference type="EMBL" id="SFC80799.1"/>
    </source>
</evidence>
<dbReference type="Gene3D" id="1.20.5.1040">
    <property type="entry name" value="Sensor protein qsec"/>
    <property type="match status" value="2"/>
</dbReference>
<evidence type="ECO:0000313" key="19">
    <source>
        <dbReference type="Proteomes" id="UP000226420"/>
    </source>
</evidence>
<dbReference type="InterPro" id="IPR013727">
    <property type="entry name" value="2CSK_N"/>
</dbReference>
<keyword evidence="14" id="KW-0902">Two-component regulatory system</keyword>
<evidence type="ECO:0000259" key="17">
    <source>
        <dbReference type="PROSITE" id="PS50109"/>
    </source>
</evidence>
<keyword evidence="11 18" id="KW-0418">Kinase</keyword>
<dbReference type="Gene3D" id="1.10.287.130">
    <property type="match status" value="1"/>
</dbReference>
<dbReference type="AlphaFoldDB" id="A0AAJ5BH67"/>
<dbReference type="GO" id="GO:0005524">
    <property type="term" value="F:ATP binding"/>
    <property type="evidence" value="ECO:0007669"/>
    <property type="project" value="UniProtKB-KW"/>
</dbReference>
<evidence type="ECO:0000256" key="16">
    <source>
        <dbReference type="SAM" id="Phobius"/>
    </source>
</evidence>
<dbReference type="SMART" id="SM00388">
    <property type="entry name" value="HisKA"/>
    <property type="match status" value="1"/>
</dbReference>
<dbReference type="InterPro" id="IPR059132">
    <property type="entry name" value="QseC"/>
</dbReference>
<evidence type="ECO:0000256" key="2">
    <source>
        <dbReference type="ARBA" id="ARBA00004429"/>
    </source>
</evidence>
<dbReference type="Proteomes" id="UP000226420">
    <property type="component" value="Unassembled WGS sequence"/>
</dbReference>
<evidence type="ECO:0000256" key="1">
    <source>
        <dbReference type="ARBA" id="ARBA00000085"/>
    </source>
</evidence>
<dbReference type="InterPro" id="IPR036890">
    <property type="entry name" value="HATPase_C_sf"/>
</dbReference>
<dbReference type="RefSeq" id="WP_074822372.1">
    <property type="nucleotide sequence ID" value="NZ_FOLW01000004.1"/>
</dbReference>
<dbReference type="SUPFAM" id="SSF47384">
    <property type="entry name" value="Homodimeric domain of signal transducing histidine kinase"/>
    <property type="match status" value="1"/>
</dbReference>
<evidence type="ECO:0000256" key="8">
    <source>
        <dbReference type="ARBA" id="ARBA00022679"/>
    </source>
</evidence>
<evidence type="ECO:0000256" key="14">
    <source>
        <dbReference type="ARBA" id="ARBA00023012"/>
    </source>
</evidence>
<sequence length="450" mass="51159">MKFLNLKTRLILMFSVLAVVTWGVASFIAWLQTSKNINELFDTQQMVFAKRLSVLHPDMSQTITEQLPKTKKLVRHNRGKQDDDALAFAIFTPQGTMVLNDGDNGRKFIFNYHQDGFVDSAIQDSDDLWRIVWLQSADKNHIIAVGQEWDYRQDMAKDIVISQLMPWLIALPIMMLLMSWLIARELLPLRKIAEQLNQRKPDDESALDIQQIPSEVRPMVEALNHLFARIGSMLTRERRFTSDAAHELRSPLAALKVQTEVVQLAGDDEALRNRALGNLIDGIDRSTRVVDQLLTLSRLESLSQLDEQHKIDWLALLQTGIADIYYKARAENIEISLEVLQTPRPIRGHQLLLSVLIRNLLDNAIRYAHTGGNVSVILRQSSFSVEDDGPGVSDEFIQRIGKRFFRPPGQEKTGSGLGLSIVQRIANLHGMSVSFNNRLKGGFEVRVNWH</sequence>
<feature type="domain" description="Histidine kinase" evidence="17">
    <location>
        <begin position="243"/>
        <end position="450"/>
    </location>
</feature>
<evidence type="ECO:0000256" key="15">
    <source>
        <dbReference type="ARBA" id="ARBA00023136"/>
    </source>
</evidence>
<dbReference type="SUPFAM" id="SSF55874">
    <property type="entry name" value="ATPase domain of HSP90 chaperone/DNA topoisomerase II/histidine kinase"/>
    <property type="match status" value="1"/>
</dbReference>
<dbReference type="PROSITE" id="PS50109">
    <property type="entry name" value="HIS_KIN"/>
    <property type="match status" value="1"/>
</dbReference>
<dbReference type="PANTHER" id="PTHR45436:SF14">
    <property type="entry name" value="SENSOR PROTEIN QSEC"/>
    <property type="match status" value="1"/>
</dbReference>
<evidence type="ECO:0000256" key="9">
    <source>
        <dbReference type="ARBA" id="ARBA00022692"/>
    </source>
</evidence>
<dbReference type="FunFam" id="1.10.287.130:FF:000035">
    <property type="entry name" value="Two-component sensor histidine kinase"/>
    <property type="match status" value="1"/>
</dbReference>
<comment type="caution">
    <text evidence="18">The sequence shown here is derived from an EMBL/GenBank/DDBJ whole genome shotgun (WGS) entry which is preliminary data.</text>
</comment>
<keyword evidence="10" id="KW-0547">Nucleotide-binding</keyword>
<keyword evidence="13 16" id="KW-1133">Transmembrane helix</keyword>
<dbReference type="EMBL" id="FOLW01000004">
    <property type="protein sequence ID" value="SFC80799.1"/>
    <property type="molecule type" value="Genomic_DNA"/>
</dbReference>
<keyword evidence="5" id="KW-1003">Cell membrane</keyword>
<evidence type="ECO:0000256" key="4">
    <source>
        <dbReference type="ARBA" id="ARBA00017234"/>
    </source>
</evidence>
<dbReference type="GO" id="GO:0000155">
    <property type="term" value="F:phosphorelay sensor kinase activity"/>
    <property type="evidence" value="ECO:0007669"/>
    <property type="project" value="InterPro"/>
</dbReference>
<dbReference type="InterPro" id="IPR050428">
    <property type="entry name" value="TCS_sensor_his_kinase"/>
</dbReference>
<dbReference type="EC" id="2.7.13.3" evidence="3"/>
<comment type="subcellular location">
    <subcellularLocation>
        <location evidence="2">Cell inner membrane</location>
        <topology evidence="2">Multi-pass membrane protein</topology>
    </subcellularLocation>
</comment>
<dbReference type="PRINTS" id="PR00344">
    <property type="entry name" value="BCTRLSENSOR"/>
</dbReference>
<keyword evidence="12" id="KW-0067">ATP-binding</keyword>
<dbReference type="SMART" id="SM00387">
    <property type="entry name" value="HATPase_c"/>
    <property type="match status" value="1"/>
</dbReference>
<keyword evidence="15 16" id="KW-0472">Membrane</keyword>
<name>A0AAJ5BH67_9GAMM</name>
<dbReference type="CDD" id="cd00082">
    <property type="entry name" value="HisKA"/>
    <property type="match status" value="1"/>
</dbReference>
<dbReference type="InterPro" id="IPR004358">
    <property type="entry name" value="Sig_transdc_His_kin-like_C"/>
</dbReference>
<evidence type="ECO:0000256" key="7">
    <source>
        <dbReference type="ARBA" id="ARBA00022553"/>
    </source>
</evidence>
<keyword evidence="9 16" id="KW-0812">Transmembrane</keyword>
<dbReference type="GO" id="GO:0005886">
    <property type="term" value="C:plasma membrane"/>
    <property type="evidence" value="ECO:0007669"/>
    <property type="project" value="TreeGrafter"/>
</dbReference>
<dbReference type="InterPro" id="IPR003661">
    <property type="entry name" value="HisK_dim/P_dom"/>
</dbReference>
<evidence type="ECO:0000256" key="6">
    <source>
        <dbReference type="ARBA" id="ARBA00022519"/>
    </source>
</evidence>
<keyword evidence="6" id="KW-0997">Cell inner membrane</keyword>
<dbReference type="Pfam" id="PF08521">
    <property type="entry name" value="2CSK_N"/>
    <property type="match status" value="1"/>
</dbReference>
<reference evidence="18 19" key="1">
    <citation type="submission" date="2016-10" db="EMBL/GenBank/DDBJ databases">
        <authorList>
            <person name="Varghese N."/>
            <person name="Submissions S."/>
        </authorList>
    </citation>
    <scope>NUCLEOTIDE SEQUENCE [LARGE SCALE GENOMIC DNA]</scope>
    <source>
        <strain evidence="18 19">DSM 5563</strain>
    </source>
</reference>
<protein>
    <recommendedName>
        <fullName evidence="4">Sensor protein QseC</fullName>
        <ecNumber evidence="3">2.7.13.3</ecNumber>
    </recommendedName>
</protein>
<dbReference type="Gene3D" id="3.30.565.10">
    <property type="entry name" value="Histidine kinase-like ATPase, C-terminal domain"/>
    <property type="match status" value="1"/>
</dbReference>
<gene>
    <name evidence="18" type="ORF">SAMN02745723_104184</name>
</gene>
<keyword evidence="7" id="KW-0597">Phosphoprotein</keyword>
<dbReference type="Pfam" id="PF00512">
    <property type="entry name" value="HisKA"/>
    <property type="match status" value="1"/>
</dbReference>
<organism evidence="18 19">
    <name type="scientific">Pragia fontium DSM 5563 = ATCC 49100</name>
    <dbReference type="NCBI Taxonomy" id="1122977"/>
    <lineage>
        <taxon>Bacteria</taxon>
        <taxon>Pseudomonadati</taxon>
        <taxon>Pseudomonadota</taxon>
        <taxon>Gammaproteobacteria</taxon>
        <taxon>Enterobacterales</taxon>
        <taxon>Budviciaceae</taxon>
        <taxon>Pragia</taxon>
    </lineage>
</organism>
<evidence type="ECO:0000256" key="5">
    <source>
        <dbReference type="ARBA" id="ARBA00022475"/>
    </source>
</evidence>
<evidence type="ECO:0000256" key="10">
    <source>
        <dbReference type="ARBA" id="ARBA00022741"/>
    </source>
</evidence>
<dbReference type="InterPro" id="IPR036097">
    <property type="entry name" value="HisK_dim/P_sf"/>
</dbReference>
<comment type="catalytic activity">
    <reaction evidence="1">
        <text>ATP + protein L-histidine = ADP + protein N-phospho-L-histidine.</text>
        <dbReference type="EC" id="2.7.13.3"/>
    </reaction>
</comment>
<evidence type="ECO:0000256" key="11">
    <source>
        <dbReference type="ARBA" id="ARBA00022777"/>
    </source>
</evidence>
<evidence type="ECO:0000256" key="12">
    <source>
        <dbReference type="ARBA" id="ARBA00022840"/>
    </source>
</evidence>
<dbReference type="PANTHER" id="PTHR45436">
    <property type="entry name" value="SENSOR HISTIDINE KINASE YKOH"/>
    <property type="match status" value="1"/>
</dbReference>
<keyword evidence="8" id="KW-0808">Transferase</keyword>
<dbReference type="Pfam" id="PF02518">
    <property type="entry name" value="HATPase_c"/>
    <property type="match status" value="1"/>
</dbReference>
<evidence type="ECO:0000256" key="3">
    <source>
        <dbReference type="ARBA" id="ARBA00012438"/>
    </source>
</evidence>
<accession>A0AAJ5BH67</accession>
<dbReference type="NCBIfam" id="NF007664">
    <property type="entry name" value="PRK10337.1"/>
    <property type="match status" value="1"/>
</dbReference>
<dbReference type="InterPro" id="IPR003594">
    <property type="entry name" value="HATPase_dom"/>
</dbReference>
<dbReference type="InterPro" id="IPR005467">
    <property type="entry name" value="His_kinase_dom"/>
</dbReference>